<dbReference type="Gene3D" id="2.30.30.240">
    <property type="entry name" value="PRC-barrel domain"/>
    <property type="match status" value="1"/>
</dbReference>
<evidence type="ECO:0000313" key="1">
    <source>
        <dbReference type="EMBL" id="MBB5723701.1"/>
    </source>
</evidence>
<protein>
    <recommendedName>
        <fullName evidence="3">PRC-barrel domain containing protein</fullName>
    </recommendedName>
</protein>
<dbReference type="EMBL" id="JACIJM010000013">
    <property type="protein sequence ID" value="MBB5723701.1"/>
    <property type="molecule type" value="Genomic_DNA"/>
</dbReference>
<evidence type="ECO:0000313" key="2">
    <source>
        <dbReference type="Proteomes" id="UP000535415"/>
    </source>
</evidence>
<organism evidence="1 2">
    <name type="scientific">Yoonia ponticola</name>
    <dbReference type="NCBI Taxonomy" id="1524255"/>
    <lineage>
        <taxon>Bacteria</taxon>
        <taxon>Pseudomonadati</taxon>
        <taxon>Pseudomonadota</taxon>
        <taxon>Alphaproteobacteria</taxon>
        <taxon>Rhodobacterales</taxon>
        <taxon>Paracoccaceae</taxon>
        <taxon>Yoonia</taxon>
    </lineage>
</organism>
<dbReference type="RefSeq" id="WP_183530828.1">
    <property type="nucleotide sequence ID" value="NZ_JACIJM010000013.1"/>
</dbReference>
<comment type="caution">
    <text evidence="1">The sequence shown here is derived from an EMBL/GenBank/DDBJ whole genome shotgun (WGS) entry which is preliminary data.</text>
</comment>
<keyword evidence="2" id="KW-1185">Reference proteome</keyword>
<dbReference type="AlphaFoldDB" id="A0A7W9F175"/>
<reference evidence="1 2" key="1">
    <citation type="submission" date="2020-08" db="EMBL/GenBank/DDBJ databases">
        <title>Genomic Encyclopedia of Type Strains, Phase IV (KMG-IV): sequencing the most valuable type-strain genomes for metagenomic binning, comparative biology and taxonomic classification.</title>
        <authorList>
            <person name="Goeker M."/>
        </authorList>
    </citation>
    <scope>NUCLEOTIDE SEQUENCE [LARGE SCALE GENOMIC DNA]</scope>
    <source>
        <strain evidence="1 2">DSM 101064</strain>
    </source>
</reference>
<proteinExistence type="predicted"/>
<dbReference type="SUPFAM" id="SSF50346">
    <property type="entry name" value="PRC-barrel domain"/>
    <property type="match status" value="1"/>
</dbReference>
<gene>
    <name evidence="1" type="ORF">FHS72_003346</name>
</gene>
<dbReference type="InterPro" id="IPR011033">
    <property type="entry name" value="PRC_barrel-like_sf"/>
</dbReference>
<name>A0A7W9F175_9RHOB</name>
<accession>A0A7W9F175</accession>
<sequence>MDHSKHPRLEATELNALNLEGATVYGPDDETIGDVSHLHGEGPSTQVVLDAGGFLGIGSKRVGLDIGRLDFMRDASGTVHATTDLTKDEVKALPEHRD</sequence>
<evidence type="ECO:0008006" key="3">
    <source>
        <dbReference type="Google" id="ProtNLM"/>
    </source>
</evidence>
<dbReference type="Proteomes" id="UP000535415">
    <property type="component" value="Unassembled WGS sequence"/>
</dbReference>